<keyword evidence="9" id="KW-1185">Reference proteome</keyword>
<dbReference type="Pfam" id="PF00708">
    <property type="entry name" value="Acylphosphatase"/>
    <property type="match status" value="1"/>
</dbReference>
<dbReference type="EMBL" id="JAJIAR010000021">
    <property type="protein sequence ID" value="MCK8612191.1"/>
    <property type="molecule type" value="Genomic_DNA"/>
</dbReference>
<dbReference type="PROSITE" id="PS00150">
    <property type="entry name" value="ACYLPHOSPHATASE_1"/>
    <property type="match status" value="1"/>
</dbReference>
<dbReference type="SUPFAM" id="SSF54975">
    <property type="entry name" value="Acylphosphatase/BLUF domain-like"/>
    <property type="match status" value="1"/>
</dbReference>
<evidence type="ECO:0000256" key="3">
    <source>
        <dbReference type="ARBA" id="ARBA00015991"/>
    </source>
</evidence>
<evidence type="ECO:0000313" key="8">
    <source>
        <dbReference type="EMBL" id="MCK8612191.1"/>
    </source>
</evidence>
<feature type="domain" description="Acylphosphatase-like" evidence="7">
    <location>
        <begin position="5"/>
        <end position="91"/>
    </location>
</feature>
<protein>
    <recommendedName>
        <fullName evidence="3 5">acylphosphatase</fullName>
        <ecNumber evidence="2 5">3.6.1.7</ecNumber>
    </recommendedName>
</protein>
<proteinExistence type="inferred from homology"/>
<evidence type="ECO:0000256" key="5">
    <source>
        <dbReference type="PROSITE-ProRule" id="PRU00520"/>
    </source>
</evidence>
<sequence>MIRKNVEIIVFGKVQGVGFRYSTKNVADRLNLNGSVQNLRDRTVLIHVNGDKPTVDEFISEIKDSPTPYGRVDNIQITDIKETQNKGFIVK</sequence>
<comment type="caution">
    <text evidence="8">The sequence shown here is derived from an EMBL/GenBank/DDBJ whole genome shotgun (WGS) entry which is preliminary data.</text>
</comment>
<reference evidence="8 9" key="1">
    <citation type="submission" date="2021-11" db="EMBL/GenBank/DDBJ databases">
        <title>Comparative genomics of bee honey and flower isolates.</title>
        <authorList>
            <person name="Bechtner J.D."/>
            <person name="Gallus M.K."/>
            <person name="Ehrmann M."/>
        </authorList>
    </citation>
    <scope>NUCLEOTIDE SEQUENCE [LARGE SCALE GENOMIC DNA]</scope>
    <source>
        <strain evidence="8 9">7</strain>
    </source>
</reference>
<keyword evidence="5" id="KW-0378">Hydrolase</keyword>
<comment type="similarity">
    <text evidence="1 6">Belongs to the acylphosphatase family.</text>
</comment>
<dbReference type="InterPro" id="IPR020456">
    <property type="entry name" value="Acylphosphatase"/>
</dbReference>
<comment type="catalytic activity">
    <reaction evidence="4 5">
        <text>an acyl phosphate + H2O = a carboxylate + phosphate + H(+)</text>
        <dbReference type="Rhea" id="RHEA:14965"/>
        <dbReference type="ChEBI" id="CHEBI:15377"/>
        <dbReference type="ChEBI" id="CHEBI:15378"/>
        <dbReference type="ChEBI" id="CHEBI:29067"/>
        <dbReference type="ChEBI" id="CHEBI:43474"/>
        <dbReference type="ChEBI" id="CHEBI:59918"/>
        <dbReference type="EC" id="3.6.1.7"/>
    </reaction>
</comment>
<evidence type="ECO:0000256" key="2">
    <source>
        <dbReference type="ARBA" id="ARBA00012150"/>
    </source>
</evidence>
<gene>
    <name evidence="8" type="ORF">LNP10_06775</name>
</gene>
<dbReference type="Gene3D" id="3.30.70.100">
    <property type="match status" value="1"/>
</dbReference>
<dbReference type="PANTHER" id="PTHR47268">
    <property type="entry name" value="ACYLPHOSPHATASE"/>
    <property type="match status" value="1"/>
</dbReference>
<dbReference type="InterPro" id="IPR001792">
    <property type="entry name" value="Acylphosphatase-like_dom"/>
</dbReference>
<organism evidence="8 9">
    <name type="scientific">Apilactobacillus nanyangensis</name>
    <dbReference type="NCBI Taxonomy" id="2799579"/>
    <lineage>
        <taxon>Bacteria</taxon>
        <taxon>Bacillati</taxon>
        <taxon>Bacillota</taxon>
        <taxon>Bacilli</taxon>
        <taxon>Lactobacillales</taxon>
        <taxon>Lactobacillaceae</taxon>
        <taxon>Apilactobacillus</taxon>
    </lineage>
</organism>
<evidence type="ECO:0000256" key="1">
    <source>
        <dbReference type="ARBA" id="ARBA00005614"/>
    </source>
</evidence>
<dbReference type="PROSITE" id="PS51160">
    <property type="entry name" value="ACYLPHOSPHATASE_3"/>
    <property type="match status" value="1"/>
</dbReference>
<dbReference type="InterPro" id="IPR036046">
    <property type="entry name" value="Acylphosphatase-like_dom_sf"/>
</dbReference>
<evidence type="ECO:0000259" key="7">
    <source>
        <dbReference type="PROSITE" id="PS51160"/>
    </source>
</evidence>
<dbReference type="PANTHER" id="PTHR47268:SF4">
    <property type="entry name" value="ACYLPHOSPHATASE"/>
    <property type="match status" value="1"/>
</dbReference>
<evidence type="ECO:0000256" key="4">
    <source>
        <dbReference type="ARBA" id="ARBA00047645"/>
    </source>
</evidence>
<dbReference type="RefSeq" id="WP_138726363.1">
    <property type="nucleotide sequence ID" value="NZ_BOLX01000011.1"/>
</dbReference>
<evidence type="ECO:0000313" key="9">
    <source>
        <dbReference type="Proteomes" id="UP001522816"/>
    </source>
</evidence>
<dbReference type="Proteomes" id="UP001522816">
    <property type="component" value="Unassembled WGS sequence"/>
</dbReference>
<feature type="active site" evidence="5">
    <location>
        <position position="20"/>
    </location>
</feature>
<dbReference type="InterPro" id="IPR017968">
    <property type="entry name" value="Acylphosphatase_CS"/>
</dbReference>
<dbReference type="PRINTS" id="PR00112">
    <property type="entry name" value="ACYLPHPHTASE"/>
</dbReference>
<feature type="active site" evidence="5">
    <location>
        <position position="38"/>
    </location>
</feature>
<dbReference type="EC" id="3.6.1.7" evidence="2 5"/>
<name>A0ABT0I000_9LACO</name>
<evidence type="ECO:0000256" key="6">
    <source>
        <dbReference type="RuleBase" id="RU004168"/>
    </source>
</evidence>
<accession>A0ABT0I000</accession>